<dbReference type="PANTHER" id="PTHR34992">
    <property type="entry name" value="HYPHAL ANASTAMOSIS-7 PROTEIN"/>
    <property type="match status" value="1"/>
</dbReference>
<gene>
    <name evidence="10" type="ORF">BXZ70DRAFT_937805</name>
</gene>
<evidence type="ECO:0000259" key="9">
    <source>
        <dbReference type="Pfam" id="PF20238"/>
    </source>
</evidence>
<evidence type="ECO:0000256" key="1">
    <source>
        <dbReference type="ARBA" id="ARBA00004609"/>
    </source>
</evidence>
<evidence type="ECO:0000256" key="2">
    <source>
        <dbReference type="ARBA" id="ARBA00022475"/>
    </source>
</evidence>
<evidence type="ECO:0000256" key="5">
    <source>
        <dbReference type="ARBA" id="ARBA00023136"/>
    </source>
</evidence>
<dbReference type="InterPro" id="IPR046936">
    <property type="entry name" value="BIM1-like"/>
</dbReference>
<organism evidence="10 11">
    <name type="scientific">Cristinia sonorae</name>
    <dbReference type="NCBI Taxonomy" id="1940300"/>
    <lineage>
        <taxon>Eukaryota</taxon>
        <taxon>Fungi</taxon>
        <taxon>Dikarya</taxon>
        <taxon>Basidiomycota</taxon>
        <taxon>Agaricomycotina</taxon>
        <taxon>Agaricomycetes</taxon>
        <taxon>Agaricomycetidae</taxon>
        <taxon>Agaricales</taxon>
        <taxon>Pleurotineae</taxon>
        <taxon>Stephanosporaceae</taxon>
        <taxon>Cristinia</taxon>
    </lineage>
</organism>
<protein>
    <recommendedName>
        <fullName evidence="9">Copper acquisition factor BIM1-like domain-containing protein</fullName>
    </recommendedName>
</protein>
<dbReference type="Proteomes" id="UP000813824">
    <property type="component" value="Unassembled WGS sequence"/>
</dbReference>
<reference evidence="10" key="1">
    <citation type="journal article" date="2021" name="New Phytol.">
        <title>Evolutionary innovations through gain and loss of genes in the ectomycorrhizal Boletales.</title>
        <authorList>
            <person name="Wu G."/>
            <person name="Miyauchi S."/>
            <person name="Morin E."/>
            <person name="Kuo A."/>
            <person name="Drula E."/>
            <person name="Varga T."/>
            <person name="Kohler A."/>
            <person name="Feng B."/>
            <person name="Cao Y."/>
            <person name="Lipzen A."/>
            <person name="Daum C."/>
            <person name="Hundley H."/>
            <person name="Pangilinan J."/>
            <person name="Johnson J."/>
            <person name="Barry K."/>
            <person name="LaButti K."/>
            <person name="Ng V."/>
            <person name="Ahrendt S."/>
            <person name="Min B."/>
            <person name="Choi I.G."/>
            <person name="Park H."/>
            <person name="Plett J.M."/>
            <person name="Magnuson J."/>
            <person name="Spatafora J.W."/>
            <person name="Nagy L.G."/>
            <person name="Henrissat B."/>
            <person name="Grigoriev I.V."/>
            <person name="Yang Z.L."/>
            <person name="Xu J."/>
            <person name="Martin F.M."/>
        </authorList>
    </citation>
    <scope>NUCLEOTIDE SEQUENCE</scope>
    <source>
        <strain evidence="10">KKN 215</strain>
    </source>
</reference>
<evidence type="ECO:0000256" key="4">
    <source>
        <dbReference type="ARBA" id="ARBA00022729"/>
    </source>
</evidence>
<keyword evidence="3" id="KW-0336">GPI-anchor</keyword>
<keyword evidence="7" id="KW-0449">Lipoprotein</keyword>
<keyword evidence="11" id="KW-1185">Reference proteome</keyword>
<evidence type="ECO:0000256" key="7">
    <source>
        <dbReference type="ARBA" id="ARBA00023288"/>
    </source>
</evidence>
<dbReference type="AlphaFoldDB" id="A0A8K0XPP5"/>
<evidence type="ECO:0000256" key="6">
    <source>
        <dbReference type="ARBA" id="ARBA00023180"/>
    </source>
</evidence>
<dbReference type="CDD" id="cd21176">
    <property type="entry name" value="LPMO_auxiliary-like"/>
    <property type="match status" value="1"/>
</dbReference>
<keyword evidence="4 8" id="KW-0732">Signal</keyword>
<comment type="subcellular location">
    <subcellularLocation>
        <location evidence="1">Cell membrane</location>
        <topology evidence="1">Lipid-anchor</topology>
        <topology evidence="1">GPI-anchor</topology>
    </subcellularLocation>
</comment>
<dbReference type="GO" id="GO:0098552">
    <property type="term" value="C:side of membrane"/>
    <property type="evidence" value="ECO:0007669"/>
    <property type="project" value="UniProtKB-KW"/>
</dbReference>
<evidence type="ECO:0000256" key="3">
    <source>
        <dbReference type="ARBA" id="ARBA00022622"/>
    </source>
</evidence>
<feature type="signal peptide" evidence="8">
    <location>
        <begin position="1"/>
        <end position="18"/>
    </location>
</feature>
<dbReference type="OrthoDB" id="2146436at2759"/>
<dbReference type="InterPro" id="IPR046530">
    <property type="entry name" value="BIM1-like_dom"/>
</dbReference>
<evidence type="ECO:0000313" key="10">
    <source>
        <dbReference type="EMBL" id="KAH8100552.1"/>
    </source>
</evidence>
<keyword evidence="6" id="KW-0325">Glycoprotein</keyword>
<keyword evidence="5" id="KW-0472">Membrane</keyword>
<feature type="chain" id="PRO_5035444027" description="Copper acquisition factor BIM1-like domain-containing protein" evidence="8">
    <location>
        <begin position="19"/>
        <end position="196"/>
    </location>
</feature>
<dbReference type="Pfam" id="PF20238">
    <property type="entry name" value="BIM1-like_dom"/>
    <property type="match status" value="1"/>
</dbReference>
<proteinExistence type="predicted"/>
<name>A0A8K0XPP5_9AGAR</name>
<keyword evidence="2" id="KW-1003">Cell membrane</keyword>
<dbReference type="EMBL" id="JAEVFJ010000015">
    <property type="protein sequence ID" value="KAH8100552.1"/>
    <property type="molecule type" value="Genomic_DNA"/>
</dbReference>
<accession>A0A8K0XPP5</accession>
<evidence type="ECO:0000256" key="8">
    <source>
        <dbReference type="SAM" id="SignalP"/>
    </source>
</evidence>
<evidence type="ECO:0000313" key="11">
    <source>
        <dbReference type="Proteomes" id="UP000813824"/>
    </source>
</evidence>
<sequence>MRLQSVAFLSILLSVASAHFHLEYPPPRGPFVADAEVNFCDGYANATTNRTEFPLDGGFIAWRGSHPHWTFGVIVAADENPTSFDNFTQAVDFFKGETPGNVCFPVDLSKTNVTGLQDGANVTLQMVYDAGDGKLFQCADITLKANLTIPSSVSCVNGTTTNTTSPPAPTSTSGASQAAVNMVSMAGLVGVVLAML</sequence>
<comment type="caution">
    <text evidence="10">The sequence shown here is derived from an EMBL/GenBank/DDBJ whole genome shotgun (WGS) entry which is preliminary data.</text>
</comment>
<dbReference type="GO" id="GO:0005886">
    <property type="term" value="C:plasma membrane"/>
    <property type="evidence" value="ECO:0007669"/>
    <property type="project" value="UniProtKB-SubCell"/>
</dbReference>
<feature type="domain" description="Copper acquisition factor BIM1-like" evidence="9">
    <location>
        <begin position="17"/>
        <end position="159"/>
    </location>
</feature>